<dbReference type="Gene3D" id="1.10.10.160">
    <property type="match status" value="1"/>
</dbReference>
<dbReference type="GO" id="GO:0043138">
    <property type="term" value="F:3'-5' DNA helicase activity"/>
    <property type="evidence" value="ECO:0007669"/>
    <property type="project" value="UniProtKB-EC"/>
</dbReference>
<dbReference type="AlphaFoldDB" id="A0A4S5BFC9"/>
<keyword evidence="4 12" id="KW-0347">Helicase</keyword>
<evidence type="ECO:0000259" key="13">
    <source>
        <dbReference type="PROSITE" id="PS51198"/>
    </source>
</evidence>
<comment type="similarity">
    <text evidence="1">Belongs to the helicase family. UvrD subfamily.</text>
</comment>
<dbReference type="EMBL" id="SSWX01000029">
    <property type="protein sequence ID" value="THJ31024.1"/>
    <property type="molecule type" value="Genomic_DNA"/>
</dbReference>
<evidence type="ECO:0000256" key="4">
    <source>
        <dbReference type="ARBA" id="ARBA00022806"/>
    </source>
</evidence>
<keyword evidence="3 12" id="KW-0378">Hydrolase</keyword>
<proteinExistence type="inferred from homology"/>
<evidence type="ECO:0000256" key="5">
    <source>
        <dbReference type="ARBA" id="ARBA00022840"/>
    </source>
</evidence>
<dbReference type="GO" id="GO:0000725">
    <property type="term" value="P:recombinational repair"/>
    <property type="evidence" value="ECO:0007669"/>
    <property type="project" value="TreeGrafter"/>
</dbReference>
<dbReference type="InterPro" id="IPR014016">
    <property type="entry name" value="UvrD-like_ATP-bd"/>
</dbReference>
<comment type="caution">
    <text evidence="14">The sequence shown here is derived from an EMBL/GenBank/DDBJ whole genome shotgun (WGS) entry which is preliminary data.</text>
</comment>
<evidence type="ECO:0000256" key="1">
    <source>
        <dbReference type="ARBA" id="ARBA00009922"/>
    </source>
</evidence>
<evidence type="ECO:0000256" key="7">
    <source>
        <dbReference type="ARBA" id="ARBA00023235"/>
    </source>
</evidence>
<keyword evidence="15" id="KW-1185">Reference proteome</keyword>
<name>A0A4S5BFC9_9BURK</name>
<dbReference type="Proteomes" id="UP000306236">
    <property type="component" value="Unassembled WGS sequence"/>
</dbReference>
<dbReference type="RefSeq" id="WP_136407737.1">
    <property type="nucleotide sequence ID" value="NZ_SSWX01000029.1"/>
</dbReference>
<evidence type="ECO:0000256" key="10">
    <source>
        <dbReference type="ARBA" id="ARBA00034923"/>
    </source>
</evidence>
<comment type="catalytic activity">
    <reaction evidence="11">
        <text>ATP + H2O = ADP + phosphate + H(+)</text>
        <dbReference type="Rhea" id="RHEA:13065"/>
        <dbReference type="ChEBI" id="CHEBI:15377"/>
        <dbReference type="ChEBI" id="CHEBI:15378"/>
        <dbReference type="ChEBI" id="CHEBI:30616"/>
        <dbReference type="ChEBI" id="CHEBI:43474"/>
        <dbReference type="ChEBI" id="CHEBI:456216"/>
        <dbReference type="EC" id="5.6.2.4"/>
    </reaction>
</comment>
<dbReference type="Pfam" id="PF13361">
    <property type="entry name" value="UvrD_C"/>
    <property type="match status" value="1"/>
</dbReference>
<accession>A0A4S5BFC9</accession>
<reference evidence="14 15" key="1">
    <citation type="submission" date="2019-04" db="EMBL/GenBank/DDBJ databases">
        <title>Lampropedia sp YIM MLB12 draf genome.</title>
        <authorList>
            <person name="Wang Y.-X."/>
        </authorList>
    </citation>
    <scope>NUCLEOTIDE SEQUENCE [LARGE SCALE GENOMIC DNA]</scope>
    <source>
        <strain evidence="14 15">YIM MLB12</strain>
    </source>
</reference>
<evidence type="ECO:0000256" key="6">
    <source>
        <dbReference type="ARBA" id="ARBA00023125"/>
    </source>
</evidence>
<protein>
    <recommendedName>
        <fullName evidence="9">DNA 3'-5' helicase</fullName>
        <ecNumber evidence="9">5.6.2.4</ecNumber>
    </recommendedName>
    <alternativeName>
        <fullName evidence="10">DNA 3'-5' helicase II</fullName>
    </alternativeName>
</protein>
<comment type="catalytic activity">
    <reaction evidence="8">
        <text>Couples ATP hydrolysis with the unwinding of duplex DNA by translocating in the 3'-5' direction.</text>
        <dbReference type="EC" id="5.6.2.4"/>
    </reaction>
</comment>
<gene>
    <name evidence="14" type="ORF">E8K88_16290</name>
</gene>
<evidence type="ECO:0000256" key="9">
    <source>
        <dbReference type="ARBA" id="ARBA00034808"/>
    </source>
</evidence>
<evidence type="ECO:0000256" key="11">
    <source>
        <dbReference type="ARBA" id="ARBA00048988"/>
    </source>
</evidence>
<dbReference type="InterPro" id="IPR027417">
    <property type="entry name" value="P-loop_NTPase"/>
</dbReference>
<feature type="binding site" evidence="12">
    <location>
        <begin position="59"/>
        <end position="66"/>
    </location>
    <ligand>
        <name>ATP</name>
        <dbReference type="ChEBI" id="CHEBI:30616"/>
    </ligand>
</feature>
<keyword evidence="7" id="KW-0413">Isomerase</keyword>
<organism evidence="14 15">
    <name type="scientific">Lampropedia aestuarii</name>
    <dbReference type="NCBI Taxonomy" id="2562762"/>
    <lineage>
        <taxon>Bacteria</taxon>
        <taxon>Pseudomonadati</taxon>
        <taxon>Pseudomonadota</taxon>
        <taxon>Betaproteobacteria</taxon>
        <taxon>Burkholderiales</taxon>
        <taxon>Comamonadaceae</taxon>
        <taxon>Lampropedia</taxon>
    </lineage>
</organism>
<dbReference type="SUPFAM" id="SSF52540">
    <property type="entry name" value="P-loop containing nucleoside triphosphate hydrolases"/>
    <property type="match status" value="1"/>
</dbReference>
<dbReference type="PROSITE" id="PS51198">
    <property type="entry name" value="UVRD_HELICASE_ATP_BIND"/>
    <property type="match status" value="1"/>
</dbReference>
<dbReference type="InterPro" id="IPR014017">
    <property type="entry name" value="DNA_helicase_UvrD-like_C"/>
</dbReference>
<dbReference type="EC" id="5.6.2.4" evidence="9"/>
<dbReference type="Gene3D" id="3.40.50.300">
    <property type="entry name" value="P-loop containing nucleotide triphosphate hydrolases"/>
    <property type="match status" value="2"/>
</dbReference>
<dbReference type="InterPro" id="IPR013986">
    <property type="entry name" value="DExx_box_DNA_helicase_dom_sf"/>
</dbReference>
<dbReference type="InterPro" id="IPR000212">
    <property type="entry name" value="DNA_helicase_UvrD/REP"/>
</dbReference>
<dbReference type="GO" id="GO:0016887">
    <property type="term" value="F:ATP hydrolysis activity"/>
    <property type="evidence" value="ECO:0007669"/>
    <property type="project" value="RHEA"/>
</dbReference>
<keyword evidence="6" id="KW-0238">DNA-binding</keyword>
<keyword evidence="5 12" id="KW-0067">ATP-binding</keyword>
<evidence type="ECO:0000256" key="2">
    <source>
        <dbReference type="ARBA" id="ARBA00022741"/>
    </source>
</evidence>
<sequence>MRKKRNAWDECSCIFTQKLHSNLFLIAFKMNHQTTLTIALNSYQKAIVQTSHSFTEVLAGPGSGKTSTLLQRVLHLVQKAEVPCSPDQILVLSFSNSAVNNVKVKLAMRQECQSERERNVDLRKVRVKTIHSLSLHLGGQKNKSEFLGEKARRQLVQSALEQVYEAANKLPKARRTLRQAFLKGVRSNNEGLLQLLQCIDLMAVSGGKAKETIANFGFRHLERRAATVEAVARAYGEEKRKRKKWDHSDLIVQALDAMRAGKGDLKNIRHVLVDEYQDCSPLQTRLLVEVGERVGSLMVFGDPNQAIYSFGGGRYSALTQWMKGVETLSLPKSYRLNHPHVDFLNAFVEGGSIEALSQDAPDQQALTRVIADSAYRAYNSVGGKVQRLLDAGCLPQDICIMAREKAVLAPFESALLMRAIQTQRLGLERDLSDIEAVAQLMAVAEKYSDKEVFESKIRGVCATRLKRPFLDGDIQEITKRLRSGFRSTSCEGRFIGCWKAYCWLIRRGQGGEAVTHIRHELARWEVVARQCENAAELLKKVRAADARQGVITSTIHRAKGGEWRHVIVVGMTEGVLPSWRATTDTLLAEERRLFYVAASRAIETTAFVCHPHTYPSSHGAVREVRACVEQSSFLKPKKLHSKMRRVALRASS</sequence>
<evidence type="ECO:0000313" key="15">
    <source>
        <dbReference type="Proteomes" id="UP000306236"/>
    </source>
</evidence>
<dbReference type="GO" id="GO:0005524">
    <property type="term" value="F:ATP binding"/>
    <property type="evidence" value="ECO:0007669"/>
    <property type="project" value="UniProtKB-UniRule"/>
</dbReference>
<dbReference type="OrthoDB" id="9054620at2"/>
<feature type="domain" description="UvrD-like helicase ATP-binding" evidence="13">
    <location>
        <begin position="38"/>
        <end position="337"/>
    </location>
</feature>
<keyword evidence="2 12" id="KW-0547">Nucleotide-binding</keyword>
<dbReference type="GO" id="GO:0003677">
    <property type="term" value="F:DNA binding"/>
    <property type="evidence" value="ECO:0007669"/>
    <property type="project" value="UniProtKB-KW"/>
</dbReference>
<evidence type="ECO:0000256" key="12">
    <source>
        <dbReference type="PROSITE-ProRule" id="PRU00560"/>
    </source>
</evidence>
<dbReference type="Pfam" id="PF00580">
    <property type="entry name" value="UvrD-helicase"/>
    <property type="match status" value="1"/>
</dbReference>
<evidence type="ECO:0000256" key="8">
    <source>
        <dbReference type="ARBA" id="ARBA00034617"/>
    </source>
</evidence>
<evidence type="ECO:0000313" key="14">
    <source>
        <dbReference type="EMBL" id="THJ31024.1"/>
    </source>
</evidence>
<evidence type="ECO:0000256" key="3">
    <source>
        <dbReference type="ARBA" id="ARBA00022801"/>
    </source>
</evidence>
<dbReference type="PANTHER" id="PTHR11070">
    <property type="entry name" value="UVRD / RECB / PCRA DNA HELICASE FAMILY MEMBER"/>
    <property type="match status" value="1"/>
</dbReference>
<dbReference type="PANTHER" id="PTHR11070:SF2">
    <property type="entry name" value="ATP-DEPENDENT DNA HELICASE SRS2"/>
    <property type="match status" value="1"/>
</dbReference>